<organism evidence="1 2">
    <name type="scientific">Azospirillum lipoferum (strain 4B)</name>
    <dbReference type="NCBI Taxonomy" id="862719"/>
    <lineage>
        <taxon>Bacteria</taxon>
        <taxon>Pseudomonadati</taxon>
        <taxon>Pseudomonadota</taxon>
        <taxon>Alphaproteobacteria</taxon>
        <taxon>Rhodospirillales</taxon>
        <taxon>Azospirillaceae</taxon>
        <taxon>Azospirillum</taxon>
    </lineage>
</organism>
<dbReference type="KEGG" id="ali:AZOLI_0224"/>
<dbReference type="HOGENOM" id="CLU_2551047_0_0_5"/>
<dbReference type="AlphaFoldDB" id="G7Z2J0"/>
<evidence type="ECO:0000313" key="2">
    <source>
        <dbReference type="Proteomes" id="UP000005667"/>
    </source>
</evidence>
<protein>
    <submittedName>
        <fullName evidence="1">Uncharacterized protein</fullName>
    </submittedName>
</protein>
<reference evidence="2" key="1">
    <citation type="journal article" date="2011" name="PLoS Genet.">
        <title>Azospirillum genomes reveal transition of bacteria from aquatic to terrestrial environments.</title>
        <authorList>
            <person name="Wisniewski-Dye F."/>
            <person name="Borziak K."/>
            <person name="Khalsa-Moyers G."/>
            <person name="Alexandre G."/>
            <person name="Sukharnikov L.O."/>
            <person name="Wuichet K."/>
            <person name="Hurst G.B."/>
            <person name="McDonald W.H."/>
            <person name="Robertson J.S."/>
            <person name="Barbe V."/>
            <person name="Calteau A."/>
            <person name="Rouy Z."/>
            <person name="Mangenot S."/>
            <person name="Prigent-Combaret C."/>
            <person name="Normand P."/>
            <person name="Boyer M."/>
            <person name="Siguier P."/>
            <person name="Dessaux Y."/>
            <person name="Elmerich C."/>
            <person name="Condemine G."/>
            <person name="Krishnen G."/>
            <person name="Kennedy I."/>
            <person name="Paterson A.H."/>
            <person name="Gonzalez V."/>
            <person name="Mavingui P."/>
            <person name="Zhulin I.B."/>
        </authorList>
    </citation>
    <scope>NUCLEOTIDE SEQUENCE [LARGE SCALE GENOMIC DNA]</scope>
    <source>
        <strain evidence="2">4B</strain>
    </source>
</reference>
<dbReference type="EMBL" id="FQ311868">
    <property type="protein sequence ID" value="CBS85633.1"/>
    <property type="molecule type" value="Genomic_DNA"/>
</dbReference>
<sequence>MIYRRLRFPQKAKLLRRILPSIPTTSVVGFRRSVVVCLFEPLGNHPFPLRRLVQIVQMARQVILSAIRDEMRLMSFFHSNQR</sequence>
<proteinExistence type="predicted"/>
<gene>
    <name evidence="1" type="ordered locus">AZOLI_0224</name>
</gene>
<dbReference type="Proteomes" id="UP000005667">
    <property type="component" value="Chromosome"/>
</dbReference>
<keyword evidence="2" id="KW-1185">Reference proteome</keyword>
<evidence type="ECO:0000313" key="1">
    <source>
        <dbReference type="EMBL" id="CBS85633.1"/>
    </source>
</evidence>
<name>G7Z2J0_AZOL4</name>
<accession>G7Z2J0</accession>